<feature type="compositionally biased region" description="Basic and acidic residues" evidence="7">
    <location>
        <begin position="69"/>
        <end position="84"/>
    </location>
</feature>
<feature type="coiled-coil region" evidence="6">
    <location>
        <begin position="732"/>
        <end position="762"/>
    </location>
</feature>
<feature type="coiled-coil region" evidence="6">
    <location>
        <begin position="465"/>
        <end position="503"/>
    </location>
</feature>
<dbReference type="SMART" id="SM01174">
    <property type="entry name" value="DUF4205"/>
    <property type="match status" value="1"/>
</dbReference>
<feature type="compositionally biased region" description="Basic and acidic residues" evidence="7">
    <location>
        <begin position="103"/>
        <end position="154"/>
    </location>
</feature>
<evidence type="ECO:0000313" key="10">
    <source>
        <dbReference type="Proteomes" id="UP000438429"/>
    </source>
</evidence>
<feature type="compositionally biased region" description="Basic and acidic residues" evidence="7">
    <location>
        <begin position="189"/>
        <end position="231"/>
    </location>
</feature>
<protein>
    <recommendedName>
        <fullName evidence="8">Ig-like domain-containing protein</fullName>
    </recommendedName>
</protein>
<dbReference type="Pfam" id="PF13898">
    <property type="entry name" value="MINDY-3_4_CD"/>
    <property type="match status" value="1"/>
</dbReference>
<dbReference type="SUPFAM" id="SSF52540">
    <property type="entry name" value="P-loop containing nucleoside triphosphate hydrolases"/>
    <property type="match status" value="1"/>
</dbReference>
<dbReference type="InterPro" id="IPR025257">
    <property type="entry name" value="MINDY-3/4_CD"/>
</dbReference>
<dbReference type="SMART" id="SM00382">
    <property type="entry name" value="AAA"/>
    <property type="match status" value="1"/>
</dbReference>
<dbReference type="InterPro" id="IPR052267">
    <property type="entry name" value="N-DRC_Component"/>
</dbReference>
<keyword evidence="3" id="KW-0547">Nucleotide-binding</keyword>
<dbReference type="SUPFAM" id="SSF48726">
    <property type="entry name" value="Immunoglobulin"/>
    <property type="match status" value="1"/>
</dbReference>
<feature type="domain" description="Ig-like" evidence="8">
    <location>
        <begin position="801"/>
        <end position="889"/>
    </location>
</feature>
<feature type="compositionally biased region" description="Basic and acidic residues" evidence="7">
    <location>
        <begin position="402"/>
        <end position="438"/>
    </location>
</feature>
<dbReference type="Gene3D" id="3.40.50.300">
    <property type="entry name" value="P-loop containing nucleotide triphosphate hydrolases"/>
    <property type="match status" value="1"/>
</dbReference>
<evidence type="ECO:0000256" key="4">
    <source>
        <dbReference type="ARBA" id="ARBA00022840"/>
    </source>
</evidence>
<evidence type="ECO:0000313" key="9">
    <source>
        <dbReference type="EMBL" id="KAF0042106.1"/>
    </source>
</evidence>
<feature type="compositionally biased region" description="Basic and acidic residues" evidence="7">
    <location>
        <begin position="452"/>
        <end position="463"/>
    </location>
</feature>
<feature type="compositionally biased region" description="Basic and acidic residues" evidence="7">
    <location>
        <begin position="533"/>
        <end position="555"/>
    </location>
</feature>
<accession>A0A6A4T3N2</accession>
<dbReference type="SMART" id="SM00409">
    <property type="entry name" value="IG"/>
    <property type="match status" value="1"/>
</dbReference>
<dbReference type="InterPro" id="IPR003599">
    <property type="entry name" value="Ig_sub"/>
</dbReference>
<dbReference type="Pfam" id="PF00004">
    <property type="entry name" value="AAA"/>
    <property type="match status" value="1"/>
</dbReference>
<evidence type="ECO:0000256" key="5">
    <source>
        <dbReference type="ARBA" id="ARBA00023319"/>
    </source>
</evidence>
<dbReference type="InterPro" id="IPR027417">
    <property type="entry name" value="P-loop_NTPase"/>
</dbReference>
<feature type="region of interest" description="Disordered" evidence="7">
    <location>
        <begin position="1956"/>
        <end position="1980"/>
    </location>
</feature>
<dbReference type="GO" id="GO:0016887">
    <property type="term" value="F:ATP hydrolysis activity"/>
    <property type="evidence" value="ECO:0007669"/>
    <property type="project" value="InterPro"/>
</dbReference>
<dbReference type="Proteomes" id="UP000438429">
    <property type="component" value="Unassembled WGS sequence"/>
</dbReference>
<dbReference type="GO" id="GO:0005737">
    <property type="term" value="C:cytoplasm"/>
    <property type="evidence" value="ECO:0007669"/>
    <property type="project" value="UniProtKB-SubCell"/>
</dbReference>
<feature type="compositionally biased region" description="Basic and acidic residues" evidence="7">
    <location>
        <begin position="718"/>
        <end position="729"/>
    </location>
</feature>
<dbReference type="Pfam" id="PF26038">
    <property type="entry name" value="Dimer_MINDY4_N"/>
    <property type="match status" value="1"/>
</dbReference>
<dbReference type="InterPro" id="IPR013783">
    <property type="entry name" value="Ig-like_fold"/>
</dbReference>
<dbReference type="Gene3D" id="1.10.8.60">
    <property type="match status" value="1"/>
</dbReference>
<dbReference type="SMART" id="SM00015">
    <property type="entry name" value="IQ"/>
    <property type="match status" value="1"/>
</dbReference>
<feature type="compositionally biased region" description="Acidic residues" evidence="7">
    <location>
        <begin position="85"/>
        <end position="102"/>
    </location>
</feature>
<comment type="caution">
    <text evidence="9">The sequence shown here is derived from an EMBL/GenBank/DDBJ whole genome shotgun (WGS) entry which is preliminary data.</text>
</comment>
<dbReference type="FunFam" id="2.60.40.10:FF:000425">
    <property type="entry name" value="Myosin light chain kinase"/>
    <property type="match status" value="1"/>
</dbReference>
<feature type="compositionally biased region" description="Basic and acidic residues" evidence="7">
    <location>
        <begin position="675"/>
        <end position="705"/>
    </location>
</feature>
<feature type="region of interest" description="Disordered" evidence="7">
    <location>
        <begin position="530"/>
        <end position="555"/>
    </location>
</feature>
<dbReference type="InterPro" id="IPR000048">
    <property type="entry name" value="IQ_motif_EF-hand-BS"/>
</dbReference>
<feature type="region of interest" description="Disordered" evidence="7">
    <location>
        <begin position="1845"/>
        <end position="1876"/>
    </location>
</feature>
<feature type="region of interest" description="Disordered" evidence="7">
    <location>
        <begin position="601"/>
        <end position="643"/>
    </location>
</feature>
<feature type="compositionally biased region" description="Basic residues" evidence="7">
    <location>
        <begin position="1961"/>
        <end position="1977"/>
    </location>
</feature>
<dbReference type="FunFam" id="1.10.8.60:FF:000064">
    <property type="entry name" value="IQ motif containing with AAA domain 1"/>
    <property type="match status" value="1"/>
</dbReference>
<dbReference type="Pfam" id="PF07679">
    <property type="entry name" value="I-set"/>
    <property type="match status" value="1"/>
</dbReference>
<reference evidence="9 10" key="1">
    <citation type="submission" date="2019-06" db="EMBL/GenBank/DDBJ databases">
        <title>Draft genomes of female and male turbot (Scophthalmus maximus).</title>
        <authorList>
            <person name="Xu H."/>
            <person name="Xu X.-W."/>
            <person name="Shao C."/>
            <person name="Chen S."/>
        </authorList>
    </citation>
    <scope>NUCLEOTIDE SEQUENCE [LARGE SCALE GENOMIC DNA]</scope>
    <source>
        <strain evidence="9">Ysfricsl-2016a</strain>
        <tissue evidence="9">Blood</tissue>
    </source>
</reference>
<keyword evidence="4" id="KW-0067">ATP-binding</keyword>
<evidence type="ECO:0000256" key="2">
    <source>
        <dbReference type="ARBA" id="ARBA00022490"/>
    </source>
</evidence>
<feature type="compositionally biased region" description="Low complexity" evidence="7">
    <location>
        <begin position="1047"/>
        <end position="1064"/>
    </location>
</feature>
<feature type="compositionally biased region" description="Basic and acidic residues" evidence="7">
    <location>
        <begin position="272"/>
        <end position="316"/>
    </location>
</feature>
<dbReference type="EMBL" id="VEVO01000005">
    <property type="protein sequence ID" value="KAF0042106.1"/>
    <property type="molecule type" value="Genomic_DNA"/>
</dbReference>
<evidence type="ECO:0000256" key="1">
    <source>
        <dbReference type="ARBA" id="ARBA00004496"/>
    </source>
</evidence>
<proteinExistence type="predicted"/>
<dbReference type="CDD" id="cd19506">
    <property type="entry name" value="RecA-like_IQCA1"/>
    <property type="match status" value="1"/>
</dbReference>
<gene>
    <name evidence="9" type="ORF">F2P81_005638</name>
</gene>
<keyword evidence="6" id="KW-0175">Coiled coil</keyword>
<comment type="subcellular location">
    <subcellularLocation>
        <location evidence="1">Cytoplasm</location>
    </subcellularLocation>
</comment>
<feature type="compositionally biased region" description="Basic and acidic residues" evidence="7">
    <location>
        <begin position="1845"/>
        <end position="1862"/>
    </location>
</feature>
<evidence type="ECO:0000256" key="7">
    <source>
        <dbReference type="SAM" id="MobiDB-lite"/>
    </source>
</evidence>
<sequence>MCASVRGDSCTCGRRERNALSDGKGGPLHAQQVGHFIRACLSTCHCGTNMTEVAQVAAVVAHDMDNVTNENEHSTSDAENKDDNVTQEEDDVAVNEDDDAEETSEKSPQKEDEEPCHTNDDESNETDKPRVNGVEHEENEKKVVAQDGEKKDDAQPDTNEEQNVSDVILKKEKLLRSRKPVARSYVPKLNKDKGDVTSKYEVMQKAREERSRQRNNDEQQKRKEQFIKEREWNRRKQQIKELLASSDEEEEVKPAKVEKSYVPKITGSVKGKFAEMEKQRQVGERKRMEGERKKRETQDNMEKAKIKKELAQKAAEEGDDTILVRVVPAKASRHPGRIKVNFEDMEKNREEGLKKRAEEEKQRQYDENKRSFRESKRRSVVEQDEEEKPSEKTQVTPGKLRMTFEELEKERQEQRKRHAEEDAKRRLVEEKKAFEEARLGMGEDEEGDPPSQEDKEEFRPGKLRLSFEELERQRVEEVRKKAEEEAKRRMEEERRAFAEARKSMLVDEDDEALMALVNLEGSEPGKICASFEDLERQRREEEQKKAEEDAKKRLEDEKKLFAEARKSMVLDEEEGMTKSESQEALYPRKLEMNFEELLKEKEEAERRRKAEERKKKLEKEKQEFEQLRQEMGEDEINESSDVVSKEYEELTKLKRTGSIQAKNLKSKFEKIKQLTEEDIQKKIEMERARRKAVDDEIKERESERFQEEDEGGETTPQRAEESPFKQKVDMRARFEQMAKAREEEQKKRIEEQKLQRMQFEQQEIDAALQKKKEDDGEDEGSIINGSAAYEDEEDHARSGAPWFKKPLKNQSVVDQEPVRFTVKITGEPKPEVTWWFEGEMLQDCEDYQYIERGETFCLYLPETFPEDEGEYMCKAVNSRGTAASTCILTVERRNLAAILVQLIHSPYPWQGGAERPASLWKRTLPNNISERRAQFHGSTAHTDRSSHTVRRLVDLLQICATSRRRSLLVRCGLKRTIACMDEEHPRTEASVNNRSHLRQILNIESLYRGNKVQSSPLKTLLEIIVKHHIAGPNADMIPGSDSRPLRSASASGSAASPAATPAATNGTKTEDSTADFVLSKHIKFRVKTRPNVPDLDVSEMLLDDFDDDDDTLRDFSKVSFPRTIMEHECAGRPMDQHIAMELKAVLLGSSLSCFSVEWRNQGFSFSETHDLRYGIVQKKGGPCGVLASVQAIVLKKLLFENTESRNEGLQRLTPSSHARKKCLVLAVAEILWRAGEEKRATVALSSGRNHFTPTGHYKSEGVFEKITFFSVDSITDLHLLLERHIEQFEAGVLGCILLTISAVLSRSIEKIREDMDVPTTTLIGAHGYCTQELVNLLLCGRAVSNVFDNDVELDSGNGNMTLLKGIKTRCDVGLLSLFEHYNICKVGVYMKTPHFPIWVVCSESHFSVLFGLQRELLTNPDRDLEFDLYYYDGLANQQEEIRLTVSVGKSAMTCPEHDNDLTPPLEHCIRTSNHDVLDRTGGFSTVPLRKKQVNQHRDILLCGDLLAYNELWADVQQELGRLLTEELPAEPPLPEKDRVVFFQRVAVLYMRYIQIFRQLETIYDQVVHPQKRRVIRAILDGVIGRLLELKNEMVEKEFSEYHYMDDVLHDLKLRPEDLEIPIPRYFITECSKVLQERKSMVTDILKMVEVTASPEPLRVKDMSPEEAIKIIQIAERARQGRLRAKLNEESRNMNMMSKTKESGNAAIDMAAVCIQKVWRGYVERKRIKIARDEEMIFLGMTMDPKYQVPCPAEVTAQASEACTRMKQQEHEEEYQKSIVAVTKQLRDIEGHDISKTMKDQIRQWFIECRDATGSFPDYPDEEDGGSCLIFAEKNPQQLKEEIAAKEEEEANNKPKGKEEKKEKAKKVKGKAEEEEEEAGLKMLPSAFLSDLEAGNKNFVDFWQSRNESKNFIQRHEVELIKEEKRKIIEAEIRVQVDEQMRQELTEWKLVVDKDKGGKAKGNAKKKKGSKSGKKKKKEKDLTADRTLESLCQELVEQGLLKKPKNVVLQDYLGDYSYLGTTLRQYSIEPMPSLSDVRQVLTLYGILPLGSQEVHEKAPLIKAILLTGPAGVGKKMLVHAICNETGANLFDLSPLNTAGKYPGKSGLAMMLHIVFKVARLLQPSVIWIGDAEKMFYKKIPKEEKELDPKRLKKDLPKSLKLIKGEDRVLIVGTTKDPLSADIKTLCKMYSKIILIPRPDYGSRYILWKQLITKQGGEVTKALDLSSLAKISDGYTPGHMVQVIQSVVTKRRIMQLPNRPLTAAEFVAPLAKIDPVFQEEEEAFKVQ</sequence>
<feature type="region of interest" description="Disordered" evidence="7">
    <location>
        <begin position="1032"/>
        <end position="1071"/>
    </location>
</feature>
<feature type="compositionally biased region" description="Basic and acidic residues" evidence="7">
    <location>
        <begin position="340"/>
        <end position="381"/>
    </location>
</feature>
<organism evidence="9 10">
    <name type="scientific">Scophthalmus maximus</name>
    <name type="common">Turbot</name>
    <name type="synonym">Psetta maxima</name>
    <dbReference type="NCBI Taxonomy" id="52904"/>
    <lineage>
        <taxon>Eukaryota</taxon>
        <taxon>Metazoa</taxon>
        <taxon>Chordata</taxon>
        <taxon>Craniata</taxon>
        <taxon>Vertebrata</taxon>
        <taxon>Euteleostomi</taxon>
        <taxon>Actinopterygii</taxon>
        <taxon>Neopterygii</taxon>
        <taxon>Teleostei</taxon>
        <taxon>Neoteleostei</taxon>
        <taxon>Acanthomorphata</taxon>
        <taxon>Carangaria</taxon>
        <taxon>Pleuronectiformes</taxon>
        <taxon>Pleuronectoidei</taxon>
        <taxon>Scophthalmidae</taxon>
        <taxon>Scophthalmus</taxon>
    </lineage>
</organism>
<feature type="region of interest" description="Disordered" evidence="7">
    <location>
        <begin position="69"/>
        <end position="231"/>
    </location>
</feature>
<name>A0A6A4T3N2_SCOMX</name>
<dbReference type="InterPro" id="IPR007110">
    <property type="entry name" value="Ig-like_dom"/>
</dbReference>
<evidence type="ECO:0000256" key="3">
    <source>
        <dbReference type="ARBA" id="ARBA00022741"/>
    </source>
</evidence>
<keyword evidence="2" id="KW-0963">Cytoplasm</keyword>
<dbReference type="PANTHER" id="PTHR14690">
    <property type="entry name" value="IQ MOTIF CONTAINING WITH AAA DOMAIN 1"/>
    <property type="match status" value="1"/>
</dbReference>
<dbReference type="InterPro" id="IPR036179">
    <property type="entry name" value="Ig-like_dom_sf"/>
</dbReference>
<dbReference type="PROSITE" id="PS50835">
    <property type="entry name" value="IG_LIKE"/>
    <property type="match status" value="1"/>
</dbReference>
<dbReference type="InterPro" id="IPR003959">
    <property type="entry name" value="ATPase_AAA_core"/>
</dbReference>
<keyword evidence="5" id="KW-0393">Immunoglobulin domain</keyword>
<feature type="compositionally biased region" description="Basic and acidic residues" evidence="7">
    <location>
        <begin position="601"/>
        <end position="631"/>
    </location>
</feature>
<feature type="region of interest" description="Disordered" evidence="7">
    <location>
        <begin position="675"/>
        <end position="729"/>
    </location>
</feature>
<dbReference type="Gene3D" id="2.60.40.10">
    <property type="entry name" value="Immunoglobulins"/>
    <property type="match status" value="1"/>
</dbReference>
<dbReference type="PROSITE" id="PS50096">
    <property type="entry name" value="IQ"/>
    <property type="match status" value="1"/>
</dbReference>
<evidence type="ECO:0000256" key="6">
    <source>
        <dbReference type="SAM" id="Coils"/>
    </source>
</evidence>
<evidence type="ECO:0000259" key="8">
    <source>
        <dbReference type="PROSITE" id="PS50835"/>
    </source>
</evidence>
<dbReference type="InterPro" id="IPR059022">
    <property type="entry name" value="MINDY4_N"/>
</dbReference>
<dbReference type="PANTHER" id="PTHR14690:SF10">
    <property type="entry name" value="IQ AND AAA DOMAIN-CONTAINING PROTEIN-LIKE"/>
    <property type="match status" value="1"/>
</dbReference>
<dbReference type="InterPro" id="IPR013098">
    <property type="entry name" value="Ig_I-set"/>
</dbReference>
<dbReference type="Pfam" id="PF00612">
    <property type="entry name" value="IQ"/>
    <property type="match status" value="1"/>
</dbReference>
<dbReference type="GO" id="GO:0005524">
    <property type="term" value="F:ATP binding"/>
    <property type="evidence" value="ECO:0007669"/>
    <property type="project" value="UniProtKB-KW"/>
</dbReference>
<dbReference type="InterPro" id="IPR003593">
    <property type="entry name" value="AAA+_ATPase"/>
</dbReference>
<feature type="region of interest" description="Disordered" evidence="7">
    <location>
        <begin position="272"/>
        <end position="463"/>
    </location>
</feature>